<organism evidence="2 3">
    <name type="scientific">Sinocyclocheilus rhinocerous</name>
    <dbReference type="NCBI Taxonomy" id="307959"/>
    <lineage>
        <taxon>Eukaryota</taxon>
        <taxon>Metazoa</taxon>
        <taxon>Chordata</taxon>
        <taxon>Craniata</taxon>
        <taxon>Vertebrata</taxon>
        <taxon>Euteleostomi</taxon>
        <taxon>Actinopterygii</taxon>
        <taxon>Neopterygii</taxon>
        <taxon>Teleostei</taxon>
        <taxon>Ostariophysi</taxon>
        <taxon>Cypriniformes</taxon>
        <taxon>Cyprinidae</taxon>
        <taxon>Cyprininae</taxon>
        <taxon>Sinocyclocheilus</taxon>
    </lineage>
</organism>
<evidence type="ECO:0000256" key="1">
    <source>
        <dbReference type="ARBA" id="ARBA00007478"/>
    </source>
</evidence>
<dbReference type="Proteomes" id="UP000472270">
    <property type="component" value="Unassembled WGS sequence"/>
</dbReference>
<dbReference type="InterPro" id="IPR008491">
    <property type="entry name" value="CDK5RAP3"/>
</dbReference>
<reference evidence="2" key="1">
    <citation type="submission" date="2025-08" db="UniProtKB">
        <authorList>
            <consortium name="Ensembl"/>
        </authorList>
    </citation>
    <scope>IDENTIFICATION</scope>
</reference>
<evidence type="ECO:0000313" key="3">
    <source>
        <dbReference type="Proteomes" id="UP000472270"/>
    </source>
</evidence>
<dbReference type="Pfam" id="PF05600">
    <property type="entry name" value="CDK5RAP3"/>
    <property type="match status" value="1"/>
</dbReference>
<dbReference type="AlphaFoldDB" id="A0A673LIJ1"/>
<dbReference type="Ensembl" id="ENSSRHT00000081101.1">
    <property type="protein sequence ID" value="ENSSRHP00000078959.1"/>
    <property type="gene ID" value="ENSSRHG00000039168.1"/>
</dbReference>
<proteinExistence type="inferred from homology"/>
<dbReference type="GO" id="GO:0012505">
    <property type="term" value="C:endomembrane system"/>
    <property type="evidence" value="ECO:0007669"/>
    <property type="project" value="TreeGrafter"/>
</dbReference>
<keyword evidence="3" id="KW-1185">Reference proteome</keyword>
<dbReference type="GO" id="GO:0007346">
    <property type="term" value="P:regulation of mitotic cell cycle"/>
    <property type="evidence" value="ECO:0007669"/>
    <property type="project" value="TreeGrafter"/>
</dbReference>
<evidence type="ECO:0000313" key="2">
    <source>
        <dbReference type="Ensembl" id="ENSSRHP00000078959.1"/>
    </source>
</evidence>
<evidence type="ECO:0008006" key="4">
    <source>
        <dbReference type="Google" id="ProtNLM"/>
    </source>
</evidence>
<dbReference type="PANTHER" id="PTHR14894:SF0">
    <property type="entry name" value="CDK5 REGULATORY SUBUNIT-ASSOCIATED PROTEIN 3"/>
    <property type="match status" value="1"/>
</dbReference>
<reference evidence="2" key="2">
    <citation type="submission" date="2025-09" db="UniProtKB">
        <authorList>
            <consortium name="Ensembl"/>
        </authorList>
    </citation>
    <scope>IDENTIFICATION</scope>
</reference>
<protein>
    <recommendedName>
        <fullName evidence="4">CDK5 regulatory subunit associated protein 3</fullName>
    </recommendedName>
</protein>
<name>A0A673LIJ1_9TELE</name>
<dbReference type="PANTHER" id="PTHR14894">
    <property type="entry name" value="CDK5 REGULATORY SUBUNIT-ASSOCIATED PROTEIN 3"/>
    <property type="match status" value="1"/>
</dbReference>
<comment type="similarity">
    <text evidence="1">Belongs to the CDK5RAP3 family.</text>
</comment>
<sequence>YQSIQNLPIDIQTSKILYWLVDRRHCTLKWQSAVMTIREKINAAIQDMPENEEIKQLLSGSCIHYCHCLRIIEILKRNRSIHQNFYFWQIFITKDEGDGAFLCRLVFF</sequence>
<accession>A0A673LIJ1</accession>